<reference evidence="1" key="1">
    <citation type="submission" date="2019-11" db="EMBL/GenBank/DDBJ databases">
        <title>Genomic insights into an expanded diversity of filamentous marine cyanobacteria reveals the extraordinary biosynthetic potential of Moorea and Okeania.</title>
        <authorList>
            <person name="Ferreira Leao T."/>
            <person name="Wang M."/>
            <person name="Moss N."/>
            <person name="Da Silva R."/>
            <person name="Sanders J."/>
            <person name="Nurk S."/>
            <person name="Gurevich A."/>
            <person name="Humphrey G."/>
            <person name="Reher R."/>
            <person name="Zhu Q."/>
            <person name="Belda-Ferre P."/>
            <person name="Glukhov E."/>
            <person name="Rex R."/>
            <person name="Dorrestein P.C."/>
            <person name="Knight R."/>
            <person name="Pevzner P."/>
            <person name="Gerwick W.H."/>
            <person name="Gerwick L."/>
        </authorList>
    </citation>
    <scope>NUCLEOTIDE SEQUENCE</scope>
    <source>
        <strain evidence="1">SIO1C4</strain>
    </source>
</reference>
<accession>A0A6B3N9E2</accession>
<sequence>MKIVASHLERGSQLEKVIFAFVQESAYQAYISAYQSLLLKTSVAYGISLAISPQTTSIGGEIKVSINLEQIEVSKEEDYILQIPHSEAIGGELNILLNAPGFRFNSDNATSLPLNTDADGEVSTQHLTQTANFSLTALRPGSTKIKTELYCGETFKRSIEAEVQVTPLDKTKLNPLIAARSRPVPQPNLILQVQTAWNDDTSACTFRYHLDSFHRQLLFADNVDYNSESLSTDWVEYSRLHLKTTLEEATTSLPEDFHSRLTSLGQYLFKSLFPEELQKTFRTLAGFKYPFTLLIIADQDAWLPWELLHDGQTFLGDRFIIGRWLWELDKARPYEFPVGAVNVAHYASVEEPEIWTALLEPPEAPTPIPLPGGVLAELNLTDFMRGLHLIRFGQSSDAANRQDAPVQINSSSSDYDLEREVQPAKLSLRRNRPLVTLGYLSAGQPELTALEPTWASTFVKAGCSTFVGPLWAVQPKVEAAFIGGFYHNLWAGQSLGMAFQMARKLAKVAAPDSLDWLAYVLFGDPMARPYRPMEGQGYAVVEPIGQEIDDPVPPGTTVRFRVSLRRTPPVWYENRLMEVAEELAFEDLQVFIVTSGLDVNPADSIVMRRTPTGDYLGWFTLRVPPEMESQSVLVQVYFEDGMEPIHSLRFQLQVDNGDGEQR</sequence>
<dbReference type="AlphaFoldDB" id="A0A6B3N9E2"/>
<organism evidence="1">
    <name type="scientific">Symploca sp. SIO1C4</name>
    <dbReference type="NCBI Taxonomy" id="2607765"/>
    <lineage>
        <taxon>Bacteria</taxon>
        <taxon>Bacillati</taxon>
        <taxon>Cyanobacteriota</taxon>
        <taxon>Cyanophyceae</taxon>
        <taxon>Coleofasciculales</taxon>
        <taxon>Coleofasciculaceae</taxon>
        <taxon>Symploca</taxon>
    </lineage>
</organism>
<protein>
    <submittedName>
        <fullName evidence="1">Uncharacterized protein</fullName>
    </submittedName>
</protein>
<name>A0A6B3N9E2_9CYAN</name>
<proteinExistence type="predicted"/>
<comment type="caution">
    <text evidence="1">The sequence shown here is derived from an EMBL/GenBank/DDBJ whole genome shotgun (WGS) entry which is preliminary data.</text>
</comment>
<gene>
    <name evidence="1" type="ORF">F6J89_22030</name>
</gene>
<dbReference type="EMBL" id="JAAHFQ010000510">
    <property type="protein sequence ID" value="NER30226.1"/>
    <property type="molecule type" value="Genomic_DNA"/>
</dbReference>
<evidence type="ECO:0000313" key="1">
    <source>
        <dbReference type="EMBL" id="NER30226.1"/>
    </source>
</evidence>